<dbReference type="EMBL" id="JAAOIW010000004">
    <property type="protein sequence ID" value="NHN30727.1"/>
    <property type="molecule type" value="Genomic_DNA"/>
</dbReference>
<comment type="caution">
    <text evidence="1">The sequence shown here is derived from an EMBL/GenBank/DDBJ whole genome shotgun (WGS) entry which is preliminary data.</text>
</comment>
<sequence length="53" mass="5522">MITIQLRGSVQVAAGSSTNDLQLALLGHSKVPVYIAPLYGVGLSLINKLGVFP</sequence>
<proteinExistence type="predicted"/>
<reference evidence="1" key="1">
    <citation type="submission" date="2020-03" db="EMBL/GenBank/DDBJ databases">
        <title>Draft sequencing of Paenibacilllus sp. S3N08.</title>
        <authorList>
            <person name="Kim D.-U."/>
        </authorList>
    </citation>
    <scope>NUCLEOTIDE SEQUENCE</scope>
    <source>
        <strain evidence="1">S3N08</strain>
    </source>
</reference>
<gene>
    <name evidence="1" type="ORF">G9U52_12875</name>
</gene>
<protein>
    <submittedName>
        <fullName evidence="1">Uncharacterized protein</fullName>
    </submittedName>
</protein>
<evidence type="ECO:0000313" key="1">
    <source>
        <dbReference type="EMBL" id="NHN30727.1"/>
    </source>
</evidence>
<organism evidence="1 2">
    <name type="scientific">Paenibacillus agricola</name>
    <dbReference type="NCBI Taxonomy" id="2716264"/>
    <lineage>
        <taxon>Bacteria</taxon>
        <taxon>Bacillati</taxon>
        <taxon>Bacillota</taxon>
        <taxon>Bacilli</taxon>
        <taxon>Bacillales</taxon>
        <taxon>Paenibacillaceae</taxon>
        <taxon>Paenibacillus</taxon>
    </lineage>
</organism>
<dbReference type="Proteomes" id="UP001165962">
    <property type="component" value="Unassembled WGS sequence"/>
</dbReference>
<dbReference type="RefSeq" id="WP_166150065.1">
    <property type="nucleotide sequence ID" value="NZ_JAAOIW010000004.1"/>
</dbReference>
<keyword evidence="2" id="KW-1185">Reference proteome</keyword>
<accession>A0ABX0J2Y6</accession>
<name>A0ABX0J2Y6_9BACL</name>
<evidence type="ECO:0000313" key="2">
    <source>
        <dbReference type="Proteomes" id="UP001165962"/>
    </source>
</evidence>